<organism evidence="1 2">
    <name type="scientific">Cyanoderma ruficeps</name>
    <name type="common">rufous-capped babbler</name>
    <dbReference type="NCBI Taxonomy" id="181631"/>
    <lineage>
        <taxon>Eukaryota</taxon>
        <taxon>Metazoa</taxon>
        <taxon>Chordata</taxon>
        <taxon>Craniata</taxon>
        <taxon>Vertebrata</taxon>
        <taxon>Euteleostomi</taxon>
        <taxon>Archelosauria</taxon>
        <taxon>Archosauria</taxon>
        <taxon>Dinosauria</taxon>
        <taxon>Saurischia</taxon>
        <taxon>Theropoda</taxon>
        <taxon>Coelurosauria</taxon>
        <taxon>Aves</taxon>
        <taxon>Neognathae</taxon>
        <taxon>Neoaves</taxon>
        <taxon>Telluraves</taxon>
        <taxon>Australaves</taxon>
        <taxon>Passeriformes</taxon>
        <taxon>Sylvioidea</taxon>
        <taxon>Timaliidae</taxon>
        <taxon>Cyanoderma</taxon>
    </lineage>
</organism>
<protein>
    <submittedName>
        <fullName evidence="1">Uncharacterized protein</fullName>
    </submittedName>
</protein>
<name>A0A8C3RBI3_9PASS</name>
<dbReference type="AlphaFoldDB" id="A0A8C3RBI3"/>
<reference evidence="1" key="1">
    <citation type="submission" date="2025-08" db="UniProtKB">
        <authorList>
            <consortium name="Ensembl"/>
        </authorList>
    </citation>
    <scope>IDENTIFICATION</scope>
</reference>
<dbReference type="Proteomes" id="UP000694396">
    <property type="component" value="Unplaced"/>
</dbReference>
<reference evidence="1" key="2">
    <citation type="submission" date="2025-09" db="UniProtKB">
        <authorList>
            <consortium name="Ensembl"/>
        </authorList>
    </citation>
    <scope>IDENTIFICATION</scope>
</reference>
<proteinExistence type="predicted"/>
<dbReference type="Ensembl" id="ENSCRFT00000018620.1">
    <property type="protein sequence ID" value="ENSCRFP00000018007.1"/>
    <property type="gene ID" value="ENSCRFG00000013662.1"/>
</dbReference>
<evidence type="ECO:0000313" key="2">
    <source>
        <dbReference type="Proteomes" id="UP000694396"/>
    </source>
</evidence>
<evidence type="ECO:0000313" key="1">
    <source>
        <dbReference type="Ensembl" id="ENSCRFP00000018007.1"/>
    </source>
</evidence>
<sequence length="103" mass="11948">MCSRIDPVLGREVGSDVPLWSLLTLPILRFCDCCLLWQHYIFSKKKEAEWVSLNYKMIFQMSRLLRPSELSTFGNNSCILLIILVQFQTQTVLWVTCISGLTF</sequence>
<accession>A0A8C3RBI3</accession>
<keyword evidence="2" id="KW-1185">Reference proteome</keyword>